<accession>A0ABW3Y5C5</accession>
<dbReference type="RefSeq" id="WP_377565532.1">
    <property type="nucleotide sequence ID" value="NZ_JBHTMP010000001.1"/>
</dbReference>
<gene>
    <name evidence="2" type="ORF">ACFQ4H_00505</name>
</gene>
<protein>
    <submittedName>
        <fullName evidence="2">Uncharacterized protein</fullName>
    </submittedName>
</protein>
<keyword evidence="1" id="KW-1133">Transmembrane helix</keyword>
<keyword evidence="3" id="KW-1185">Reference proteome</keyword>
<keyword evidence="1" id="KW-0812">Transmembrane</keyword>
<name>A0ABW3Y5C5_9ACTN</name>
<comment type="caution">
    <text evidence="2">The sequence shown here is derived from an EMBL/GenBank/DDBJ whole genome shotgun (WGS) entry which is preliminary data.</text>
</comment>
<evidence type="ECO:0000313" key="3">
    <source>
        <dbReference type="Proteomes" id="UP001597260"/>
    </source>
</evidence>
<dbReference type="Proteomes" id="UP001597260">
    <property type="component" value="Unassembled WGS sequence"/>
</dbReference>
<dbReference type="EMBL" id="JBHTMP010000001">
    <property type="protein sequence ID" value="MFD1319561.1"/>
    <property type="molecule type" value="Genomic_DNA"/>
</dbReference>
<reference evidence="3" key="1">
    <citation type="journal article" date="2019" name="Int. J. Syst. Evol. Microbiol.">
        <title>The Global Catalogue of Microorganisms (GCM) 10K type strain sequencing project: providing services to taxonomists for standard genome sequencing and annotation.</title>
        <authorList>
            <consortium name="The Broad Institute Genomics Platform"/>
            <consortium name="The Broad Institute Genome Sequencing Center for Infectious Disease"/>
            <person name="Wu L."/>
            <person name="Ma J."/>
        </authorList>
    </citation>
    <scope>NUCLEOTIDE SEQUENCE [LARGE SCALE GENOMIC DNA]</scope>
    <source>
        <strain evidence="3">JCM 31037</strain>
    </source>
</reference>
<evidence type="ECO:0000256" key="1">
    <source>
        <dbReference type="SAM" id="Phobius"/>
    </source>
</evidence>
<proteinExistence type="predicted"/>
<organism evidence="2 3">
    <name type="scientific">Micromonospora sonneratiae</name>
    <dbReference type="NCBI Taxonomy" id="1184706"/>
    <lineage>
        <taxon>Bacteria</taxon>
        <taxon>Bacillati</taxon>
        <taxon>Actinomycetota</taxon>
        <taxon>Actinomycetes</taxon>
        <taxon>Micromonosporales</taxon>
        <taxon>Micromonosporaceae</taxon>
        <taxon>Micromonospora</taxon>
    </lineage>
</organism>
<sequence length="97" mass="10698">MTSGPAGTEQRLREALDAVANNVHAAPDAYQQVRREWHRRERRRRLILAILIAVVFAIADAIGLWALNQTRVDAPVIFNGPGSVQPHKNPADGISQP</sequence>
<evidence type="ECO:0000313" key="2">
    <source>
        <dbReference type="EMBL" id="MFD1319561.1"/>
    </source>
</evidence>
<keyword evidence="1" id="KW-0472">Membrane</keyword>
<feature type="transmembrane region" description="Helical" evidence="1">
    <location>
        <begin position="46"/>
        <end position="67"/>
    </location>
</feature>